<proteinExistence type="inferred from homology"/>
<dbReference type="GO" id="GO:0020037">
    <property type="term" value="F:heme binding"/>
    <property type="evidence" value="ECO:0007669"/>
    <property type="project" value="InterPro"/>
</dbReference>
<name>A0A382U2M3_9ZZZZ</name>
<reference evidence="2" key="1">
    <citation type="submission" date="2018-05" db="EMBL/GenBank/DDBJ databases">
        <authorList>
            <person name="Lanie J.A."/>
            <person name="Ng W.-L."/>
            <person name="Kazmierczak K.M."/>
            <person name="Andrzejewski T.M."/>
            <person name="Davidsen T.M."/>
            <person name="Wayne K.J."/>
            <person name="Tettelin H."/>
            <person name="Glass J.I."/>
            <person name="Rusch D."/>
            <person name="Podicherti R."/>
            <person name="Tsui H.-C.T."/>
            <person name="Winkler M.E."/>
        </authorList>
    </citation>
    <scope>NUCLEOTIDE SEQUENCE</scope>
</reference>
<evidence type="ECO:0000313" key="2">
    <source>
        <dbReference type="EMBL" id="SVD28559.1"/>
    </source>
</evidence>
<dbReference type="AlphaFoldDB" id="A0A382U2M3"/>
<dbReference type="PANTHER" id="PTHR46696:SF1">
    <property type="entry name" value="CYTOCHROME P450 YJIB-RELATED"/>
    <property type="match status" value="1"/>
</dbReference>
<sequence length="276" mass="31113">MAEMQEVLDPYSIPLDEFDVSDPQLYENDAHWPYFERLRKEAPIHYCKDSLFGPYWSITRYADIMAIEKDTQTYSSFPAIVMGDQDPEFTVEQFIAMDPPKHDSQRKAVTAAVSPKSLSQLEPVIRRRVAGIMSELPVGEQFDWVERVSIELTTQMLATLFDFPFERRSKLTFWSDMATSSEEIAGDDSVSAADRQAALQECLAEFTAIWQERAHQSPGGKTDFITLMAHSSAFANMGPMEFLGNLLLLIVGGNDTTRNSLSGGVLMLNENPAEYE</sequence>
<evidence type="ECO:0008006" key="3">
    <source>
        <dbReference type="Google" id="ProtNLM"/>
    </source>
</evidence>
<dbReference type="Gene3D" id="1.10.630.10">
    <property type="entry name" value="Cytochrome P450"/>
    <property type="match status" value="1"/>
</dbReference>
<dbReference type="GO" id="GO:0016705">
    <property type="term" value="F:oxidoreductase activity, acting on paired donors, with incorporation or reduction of molecular oxygen"/>
    <property type="evidence" value="ECO:0007669"/>
    <property type="project" value="InterPro"/>
</dbReference>
<dbReference type="EMBL" id="UINC01141050">
    <property type="protein sequence ID" value="SVD28559.1"/>
    <property type="molecule type" value="Genomic_DNA"/>
</dbReference>
<dbReference type="GO" id="GO:0004497">
    <property type="term" value="F:monooxygenase activity"/>
    <property type="evidence" value="ECO:0007669"/>
    <property type="project" value="InterPro"/>
</dbReference>
<dbReference type="SUPFAM" id="SSF48264">
    <property type="entry name" value="Cytochrome P450"/>
    <property type="match status" value="1"/>
</dbReference>
<organism evidence="2">
    <name type="scientific">marine metagenome</name>
    <dbReference type="NCBI Taxonomy" id="408172"/>
    <lineage>
        <taxon>unclassified sequences</taxon>
        <taxon>metagenomes</taxon>
        <taxon>ecological metagenomes</taxon>
    </lineage>
</organism>
<dbReference type="InterPro" id="IPR036396">
    <property type="entry name" value="Cyt_P450_sf"/>
</dbReference>
<comment type="similarity">
    <text evidence="1">Belongs to the cytochrome P450 family.</text>
</comment>
<evidence type="ECO:0000256" key="1">
    <source>
        <dbReference type="ARBA" id="ARBA00010617"/>
    </source>
</evidence>
<accession>A0A382U2M3</accession>
<protein>
    <recommendedName>
        <fullName evidence="3">Cytochrome P450</fullName>
    </recommendedName>
</protein>
<dbReference type="PANTHER" id="PTHR46696">
    <property type="entry name" value="P450, PUTATIVE (EUROFUNG)-RELATED"/>
    <property type="match status" value="1"/>
</dbReference>
<feature type="non-terminal residue" evidence="2">
    <location>
        <position position="276"/>
    </location>
</feature>
<gene>
    <name evidence="2" type="ORF">METZ01_LOCUS381413</name>
</gene>
<dbReference type="GO" id="GO:0005506">
    <property type="term" value="F:iron ion binding"/>
    <property type="evidence" value="ECO:0007669"/>
    <property type="project" value="InterPro"/>
</dbReference>